<evidence type="ECO:0000256" key="2">
    <source>
        <dbReference type="ARBA" id="ARBA00008807"/>
    </source>
</evidence>
<protein>
    <submittedName>
        <fullName evidence="11">Probable isp4 protein</fullName>
    </submittedName>
</protein>
<proteinExistence type="inferred from homology"/>
<dbReference type="InterPro" id="IPR004813">
    <property type="entry name" value="OPT"/>
</dbReference>
<dbReference type="NCBIfam" id="TIGR00727">
    <property type="entry name" value="ISP4_OPT"/>
    <property type="match status" value="1"/>
</dbReference>
<evidence type="ECO:0000256" key="1">
    <source>
        <dbReference type="ARBA" id="ARBA00004141"/>
    </source>
</evidence>
<dbReference type="GO" id="GO:0035673">
    <property type="term" value="F:oligopeptide transmembrane transporter activity"/>
    <property type="evidence" value="ECO:0007669"/>
    <property type="project" value="InterPro"/>
</dbReference>
<evidence type="ECO:0000256" key="6">
    <source>
        <dbReference type="ARBA" id="ARBA00022927"/>
    </source>
</evidence>
<dbReference type="GO" id="GO:0016020">
    <property type="term" value="C:membrane"/>
    <property type="evidence" value="ECO:0007669"/>
    <property type="project" value="UniProtKB-SubCell"/>
</dbReference>
<dbReference type="EMBL" id="FJOG01000072">
    <property type="protein sequence ID" value="CZR69491.1"/>
    <property type="molecule type" value="Genomic_DNA"/>
</dbReference>
<dbReference type="AlphaFoldDB" id="A0A1L7XWQ9"/>
<feature type="transmembrane region" description="Helical" evidence="10">
    <location>
        <begin position="496"/>
        <end position="517"/>
    </location>
</feature>
<reference evidence="11 12" key="1">
    <citation type="submission" date="2016-03" db="EMBL/GenBank/DDBJ databases">
        <authorList>
            <person name="Ploux O."/>
        </authorList>
    </citation>
    <scope>NUCLEOTIDE SEQUENCE [LARGE SCALE GENOMIC DNA]</scope>
    <source>
        <strain evidence="11 12">UAMH 11012</strain>
    </source>
</reference>
<feature type="region of interest" description="Disordered" evidence="9">
    <location>
        <begin position="15"/>
        <end position="48"/>
    </location>
</feature>
<evidence type="ECO:0000256" key="8">
    <source>
        <dbReference type="ARBA" id="ARBA00023136"/>
    </source>
</evidence>
<sequence length="818" mass="92201">MAGLLKQLRPQNADAIDGIDIHPSPSHGFSDMIEKDTGKSSSNDIQEAEANRKLSVFEKAHRWDPNLDDSQLDDIDEAVNARDPNAEGKLYDEVFENSPYPEVRAAVRNYDEELPANTIRAWVIGMLLNTIASGLNSLFSLRAPTLTITSIVVQLVAYPLGVGWTWIMPSRTFNTFGVRWSLNPGPFNLKEHGLIVIMANAVFGTGVGYFTDTLVAQRGFYGQNFGWGFNILLAITTQCVGFGIAGLMRRYLVEPAAMIWPQTLVNTAFIYALHDHSKTNPAKSNGWSIARYRWFLYVFIGSFIWYWFPGYIAKFLSVFAFVTWIRPKSPVINQIFGGWTGISLIPITFDWTQITGYNLRSPLIPPWFAIASTLFGTVFWFWIVTSDLHFSGHWFAEYLPISDSNSYDNTGKQYNVSKILTPEYTLDEAKYNQYSPLFLSTTFALSYGLAFASIAAVIFHTILFHSQEIWVQARAVRGAIDDNHTKMMRKYKSVPGWWYGAFFLIMVGLSFATVCAYPTHLSWWALIIGLLISIVWTIPIGIIYATTNIHLGLNVFTEYIIGYMQPGRPVAMMLFKTYGYITMNQAHAFLSDLKLGHYLKIPQRVTFFGQVVATLWSCFVQLAVMEWALGHISDICKSGQANNFTCPNGRVFFNASVIFGLIGPKRIFSGDAIYAGLQWFWLAGALTPFLIYTGARMFPRSKIQFFSAPIFFGGMIQLPPATPLSYLTWCMVGFVFQKFIRNRYRGWWMRFNYITSAGLDVGLAICTILIIAALNLTTTTFPDWWGNRAPAGTLDYLETAVRRKVAKGDTFGPGSWSG</sequence>
<evidence type="ECO:0000313" key="11">
    <source>
        <dbReference type="EMBL" id="CZR69491.1"/>
    </source>
</evidence>
<evidence type="ECO:0000256" key="5">
    <source>
        <dbReference type="ARBA" id="ARBA00022856"/>
    </source>
</evidence>
<feature type="transmembrane region" description="Helical" evidence="10">
    <location>
        <begin position="227"/>
        <end position="249"/>
    </location>
</feature>
<name>A0A1L7XWQ9_9HELO</name>
<keyword evidence="4 10" id="KW-0812">Transmembrane</keyword>
<evidence type="ECO:0000256" key="7">
    <source>
        <dbReference type="ARBA" id="ARBA00022989"/>
    </source>
</evidence>
<evidence type="ECO:0000256" key="4">
    <source>
        <dbReference type="ARBA" id="ARBA00022692"/>
    </source>
</evidence>
<feature type="transmembrane region" description="Helical" evidence="10">
    <location>
        <begin position="444"/>
        <end position="464"/>
    </location>
</feature>
<feature type="transmembrane region" description="Helical" evidence="10">
    <location>
        <begin position="255"/>
        <end position="273"/>
    </location>
</feature>
<organism evidence="11 12">
    <name type="scientific">Phialocephala subalpina</name>
    <dbReference type="NCBI Taxonomy" id="576137"/>
    <lineage>
        <taxon>Eukaryota</taxon>
        <taxon>Fungi</taxon>
        <taxon>Dikarya</taxon>
        <taxon>Ascomycota</taxon>
        <taxon>Pezizomycotina</taxon>
        <taxon>Leotiomycetes</taxon>
        <taxon>Helotiales</taxon>
        <taxon>Mollisiaceae</taxon>
        <taxon>Phialocephala</taxon>
        <taxon>Phialocephala fortinii species complex</taxon>
    </lineage>
</organism>
<comment type="similarity">
    <text evidence="2">Belongs to the oligopeptide OPT transporter family.</text>
</comment>
<dbReference type="Pfam" id="PF03169">
    <property type="entry name" value="OPT"/>
    <property type="match status" value="1"/>
</dbReference>
<feature type="transmembrane region" description="Helical" evidence="10">
    <location>
        <begin position="752"/>
        <end position="774"/>
    </location>
</feature>
<dbReference type="GO" id="GO:0015031">
    <property type="term" value="P:protein transport"/>
    <property type="evidence" value="ECO:0007669"/>
    <property type="project" value="UniProtKB-KW"/>
</dbReference>
<gene>
    <name evidence="11" type="ORF">PAC_19391</name>
</gene>
<keyword evidence="6" id="KW-0653">Protein transport</keyword>
<feature type="transmembrane region" description="Helical" evidence="10">
    <location>
        <begin position="294"/>
        <end position="325"/>
    </location>
</feature>
<dbReference type="Proteomes" id="UP000184330">
    <property type="component" value="Unassembled WGS sequence"/>
</dbReference>
<feature type="transmembrane region" description="Helical" evidence="10">
    <location>
        <begin position="672"/>
        <end position="691"/>
    </location>
</feature>
<keyword evidence="12" id="KW-1185">Reference proteome</keyword>
<feature type="transmembrane region" description="Helical" evidence="10">
    <location>
        <begin position="194"/>
        <end position="215"/>
    </location>
</feature>
<feature type="transmembrane region" description="Helical" evidence="10">
    <location>
        <begin position="146"/>
        <end position="167"/>
    </location>
</feature>
<dbReference type="OrthoDB" id="9986677at2759"/>
<accession>A0A1L7XWQ9</accession>
<keyword evidence="8 10" id="KW-0472">Membrane</keyword>
<feature type="transmembrane region" description="Helical" evidence="10">
    <location>
        <begin position="724"/>
        <end position="740"/>
    </location>
</feature>
<dbReference type="InterPro" id="IPR004648">
    <property type="entry name" value="Oligpept_transpt"/>
</dbReference>
<feature type="transmembrane region" description="Helical" evidence="10">
    <location>
        <begin position="331"/>
        <end position="351"/>
    </location>
</feature>
<evidence type="ECO:0000256" key="10">
    <source>
        <dbReference type="SAM" id="Phobius"/>
    </source>
</evidence>
<feature type="transmembrane region" description="Helical" evidence="10">
    <location>
        <begin position="363"/>
        <end position="383"/>
    </location>
</feature>
<keyword evidence="3" id="KW-0813">Transport</keyword>
<evidence type="ECO:0000313" key="12">
    <source>
        <dbReference type="Proteomes" id="UP000184330"/>
    </source>
</evidence>
<dbReference type="NCBIfam" id="TIGR00728">
    <property type="entry name" value="OPT_sfam"/>
    <property type="match status" value="1"/>
</dbReference>
<feature type="transmembrane region" description="Helical" evidence="10">
    <location>
        <begin position="119"/>
        <end position="139"/>
    </location>
</feature>
<evidence type="ECO:0000256" key="9">
    <source>
        <dbReference type="SAM" id="MobiDB-lite"/>
    </source>
</evidence>
<feature type="transmembrane region" description="Helical" evidence="10">
    <location>
        <begin position="523"/>
        <end position="545"/>
    </location>
</feature>
<evidence type="ECO:0000256" key="3">
    <source>
        <dbReference type="ARBA" id="ARBA00022448"/>
    </source>
</evidence>
<comment type="subcellular location">
    <subcellularLocation>
        <location evidence="1">Membrane</location>
        <topology evidence="1">Multi-pass membrane protein</topology>
    </subcellularLocation>
</comment>
<dbReference type="PANTHER" id="PTHR22601">
    <property type="entry name" value="ISP4 LIKE PROTEIN"/>
    <property type="match status" value="1"/>
</dbReference>
<keyword evidence="7 10" id="KW-1133">Transmembrane helix</keyword>
<keyword evidence="5" id="KW-0571">Peptide transport</keyword>